<dbReference type="Pfam" id="PF07366">
    <property type="entry name" value="SnoaL"/>
    <property type="match status" value="1"/>
</dbReference>
<name>A0ABP8L9J5_9BACT</name>
<keyword evidence="2" id="KW-1185">Reference proteome</keyword>
<dbReference type="Gene3D" id="3.10.450.50">
    <property type="match status" value="1"/>
</dbReference>
<comment type="caution">
    <text evidence="1">The sequence shown here is derived from an EMBL/GenBank/DDBJ whole genome shotgun (WGS) entry which is preliminary data.</text>
</comment>
<accession>A0ABP8L9J5</accession>
<gene>
    <name evidence="1" type="ORF">GCM10023188_04070</name>
</gene>
<reference evidence="2" key="1">
    <citation type="journal article" date="2019" name="Int. J. Syst. Evol. Microbiol.">
        <title>The Global Catalogue of Microorganisms (GCM) 10K type strain sequencing project: providing services to taxonomists for standard genome sequencing and annotation.</title>
        <authorList>
            <consortium name="The Broad Institute Genomics Platform"/>
            <consortium name="The Broad Institute Genome Sequencing Center for Infectious Disease"/>
            <person name="Wu L."/>
            <person name="Ma J."/>
        </authorList>
    </citation>
    <scope>NUCLEOTIDE SEQUENCE [LARGE SCALE GENOMIC DNA]</scope>
    <source>
        <strain evidence="2">JCM 17926</strain>
    </source>
</reference>
<proteinExistence type="predicted"/>
<dbReference type="InterPro" id="IPR032710">
    <property type="entry name" value="NTF2-like_dom_sf"/>
</dbReference>
<organism evidence="1 2">
    <name type="scientific">Pontibacter saemangeumensis</name>
    <dbReference type="NCBI Taxonomy" id="1084525"/>
    <lineage>
        <taxon>Bacteria</taxon>
        <taxon>Pseudomonadati</taxon>
        <taxon>Bacteroidota</taxon>
        <taxon>Cytophagia</taxon>
        <taxon>Cytophagales</taxon>
        <taxon>Hymenobacteraceae</taxon>
        <taxon>Pontibacter</taxon>
    </lineage>
</organism>
<sequence length="141" mass="15569">MSAEENGTLVRRFIDEIFNQGKLEVAEEILARDYVHHDPTTSEFGSGIEGFKQMVSLYRQAFDLQIVLEDQIVSGDKVVDRWTGHGTHKGAFMGMAPTGKSISSTGISIHRIASGKIAETWNNYDALGIFQQLGIVPGQKQ</sequence>
<dbReference type="InterPro" id="IPR009959">
    <property type="entry name" value="Cyclase_SnoaL-like"/>
</dbReference>
<dbReference type="Proteomes" id="UP001500552">
    <property type="component" value="Unassembled WGS sequence"/>
</dbReference>
<dbReference type="SUPFAM" id="SSF54427">
    <property type="entry name" value="NTF2-like"/>
    <property type="match status" value="1"/>
</dbReference>
<dbReference type="PANTHER" id="PTHR38436">
    <property type="entry name" value="POLYKETIDE CYCLASE SNOAL-LIKE DOMAIN"/>
    <property type="match status" value="1"/>
</dbReference>
<evidence type="ECO:0000313" key="1">
    <source>
        <dbReference type="EMBL" id="GAA4424335.1"/>
    </source>
</evidence>
<dbReference type="EMBL" id="BAABHC010000002">
    <property type="protein sequence ID" value="GAA4424335.1"/>
    <property type="molecule type" value="Genomic_DNA"/>
</dbReference>
<dbReference type="PANTHER" id="PTHR38436:SF1">
    <property type="entry name" value="ESTER CYCLASE"/>
    <property type="match status" value="1"/>
</dbReference>
<evidence type="ECO:0000313" key="2">
    <source>
        <dbReference type="Proteomes" id="UP001500552"/>
    </source>
</evidence>
<dbReference type="RefSeq" id="WP_345156480.1">
    <property type="nucleotide sequence ID" value="NZ_BAABHC010000002.1"/>
</dbReference>
<protein>
    <submittedName>
        <fullName evidence="1">Ester cyclase</fullName>
    </submittedName>
</protein>